<evidence type="ECO:0000313" key="3">
    <source>
        <dbReference type="Proteomes" id="UP001056384"/>
    </source>
</evidence>
<feature type="coiled-coil region" evidence="1">
    <location>
        <begin position="3"/>
        <end position="37"/>
    </location>
</feature>
<accession>A0A9Q9ATQ3</accession>
<gene>
    <name evidence="2" type="ORF">Slin15195_G038800</name>
</gene>
<evidence type="ECO:0000313" key="2">
    <source>
        <dbReference type="EMBL" id="USW50561.1"/>
    </source>
</evidence>
<evidence type="ECO:0000256" key="1">
    <source>
        <dbReference type="SAM" id="Coils"/>
    </source>
</evidence>
<proteinExistence type="predicted"/>
<dbReference type="AlphaFoldDB" id="A0A9Q9ATQ3"/>
<organism evidence="2 3">
    <name type="scientific">Septoria linicola</name>
    <dbReference type="NCBI Taxonomy" id="215465"/>
    <lineage>
        <taxon>Eukaryota</taxon>
        <taxon>Fungi</taxon>
        <taxon>Dikarya</taxon>
        <taxon>Ascomycota</taxon>
        <taxon>Pezizomycotina</taxon>
        <taxon>Dothideomycetes</taxon>
        <taxon>Dothideomycetidae</taxon>
        <taxon>Mycosphaerellales</taxon>
        <taxon>Mycosphaerellaceae</taxon>
        <taxon>Septoria</taxon>
    </lineage>
</organism>
<name>A0A9Q9ATQ3_9PEZI</name>
<protein>
    <submittedName>
        <fullName evidence="2">Uncharacterized protein</fullName>
    </submittedName>
</protein>
<keyword evidence="1" id="KW-0175">Coiled coil</keyword>
<keyword evidence="3" id="KW-1185">Reference proteome</keyword>
<reference evidence="2" key="1">
    <citation type="submission" date="2022-06" db="EMBL/GenBank/DDBJ databases">
        <title>Complete genome sequences of two strains of the flax pathogen Septoria linicola.</title>
        <authorList>
            <person name="Lapalu N."/>
            <person name="Simon A."/>
            <person name="Demenou B."/>
            <person name="Paumier D."/>
            <person name="Guillot M.-P."/>
            <person name="Gout L."/>
            <person name="Valade R."/>
        </authorList>
    </citation>
    <scope>NUCLEOTIDE SEQUENCE</scope>
    <source>
        <strain evidence="2">SE15195</strain>
    </source>
</reference>
<dbReference type="Proteomes" id="UP001056384">
    <property type="component" value="Chromosome 3"/>
</dbReference>
<sequence length="119" mass="13611">MSADHIQQDLRRARLALAQHEQTLTDLKDIRQKLVQSLDAQPSTDGKLEHNSSGTGQYDAVVRDMWQALRTAQTRMYSQERENGIRAMLDAGAAREDELRREIEAQKARVLELAARLRQ</sequence>
<dbReference type="EMBL" id="CP099420">
    <property type="protein sequence ID" value="USW50561.1"/>
    <property type="molecule type" value="Genomic_DNA"/>
</dbReference>